<evidence type="ECO:0000313" key="3">
    <source>
        <dbReference type="Proteomes" id="UP001482620"/>
    </source>
</evidence>
<gene>
    <name evidence="2" type="ORF">ILYODFUR_026947</name>
</gene>
<evidence type="ECO:0000313" key="2">
    <source>
        <dbReference type="EMBL" id="MEQ2237814.1"/>
    </source>
</evidence>
<accession>A0ABV0TY03</accession>
<sequence length="126" mass="14480">MNADWDSKNCMTERLNNEATQKVPTQQNWMSNSQAFKHAITHPSTHQFIAGISEYNVVSVVARSGSERYGGKSLAFVIGRFVCYYIRCFGKVFIPLILFHIWTQLYISIYFSANLFKRPPQSSAQF</sequence>
<keyword evidence="1" id="KW-0472">Membrane</keyword>
<keyword evidence="3" id="KW-1185">Reference proteome</keyword>
<protein>
    <submittedName>
        <fullName evidence="2">Uncharacterized protein</fullName>
    </submittedName>
</protein>
<dbReference type="Proteomes" id="UP001482620">
    <property type="component" value="Unassembled WGS sequence"/>
</dbReference>
<feature type="transmembrane region" description="Helical" evidence="1">
    <location>
        <begin position="93"/>
        <end position="116"/>
    </location>
</feature>
<reference evidence="2 3" key="1">
    <citation type="submission" date="2021-06" db="EMBL/GenBank/DDBJ databases">
        <authorList>
            <person name="Palmer J.M."/>
        </authorList>
    </citation>
    <scope>NUCLEOTIDE SEQUENCE [LARGE SCALE GENOMIC DNA]</scope>
    <source>
        <strain evidence="3">if_2019</strain>
        <tissue evidence="2">Muscle</tissue>
    </source>
</reference>
<name>A0ABV0TY03_9TELE</name>
<organism evidence="2 3">
    <name type="scientific">Ilyodon furcidens</name>
    <name type="common">goldbreast splitfin</name>
    <dbReference type="NCBI Taxonomy" id="33524"/>
    <lineage>
        <taxon>Eukaryota</taxon>
        <taxon>Metazoa</taxon>
        <taxon>Chordata</taxon>
        <taxon>Craniata</taxon>
        <taxon>Vertebrata</taxon>
        <taxon>Euteleostomi</taxon>
        <taxon>Actinopterygii</taxon>
        <taxon>Neopterygii</taxon>
        <taxon>Teleostei</taxon>
        <taxon>Neoteleostei</taxon>
        <taxon>Acanthomorphata</taxon>
        <taxon>Ovalentaria</taxon>
        <taxon>Atherinomorphae</taxon>
        <taxon>Cyprinodontiformes</taxon>
        <taxon>Goodeidae</taxon>
        <taxon>Ilyodon</taxon>
    </lineage>
</organism>
<dbReference type="EMBL" id="JAHRIQ010049821">
    <property type="protein sequence ID" value="MEQ2237814.1"/>
    <property type="molecule type" value="Genomic_DNA"/>
</dbReference>
<evidence type="ECO:0000256" key="1">
    <source>
        <dbReference type="SAM" id="Phobius"/>
    </source>
</evidence>
<comment type="caution">
    <text evidence="2">The sequence shown here is derived from an EMBL/GenBank/DDBJ whole genome shotgun (WGS) entry which is preliminary data.</text>
</comment>
<proteinExistence type="predicted"/>
<keyword evidence="1" id="KW-0812">Transmembrane</keyword>
<keyword evidence="1" id="KW-1133">Transmembrane helix</keyword>